<dbReference type="AlphaFoldDB" id="A0A078L2F9"/>
<dbReference type="Proteomes" id="UP000044071">
    <property type="component" value="Unassembled WGS sequence"/>
</dbReference>
<keyword evidence="2" id="KW-1133">Transmembrane helix</keyword>
<feature type="transmembrane region" description="Helical" evidence="2">
    <location>
        <begin position="71"/>
        <end position="89"/>
    </location>
</feature>
<gene>
    <name evidence="3" type="ORF">BN59_03694</name>
</gene>
<evidence type="ECO:0000256" key="2">
    <source>
        <dbReference type="SAM" id="Phobius"/>
    </source>
</evidence>
<protein>
    <submittedName>
        <fullName evidence="3">Uncharacterized protein</fullName>
    </submittedName>
</protein>
<keyword evidence="1" id="KW-0175">Coiled coil</keyword>
<evidence type="ECO:0000313" key="3">
    <source>
        <dbReference type="EMBL" id="CDZ79376.1"/>
    </source>
</evidence>
<keyword evidence="2" id="KW-0812">Transmembrane</keyword>
<name>A0A078L2F9_9GAMM</name>
<dbReference type="RefSeq" id="WP_044012648.1">
    <property type="nucleotide sequence ID" value="NZ_CCVW01000005.1"/>
</dbReference>
<organism evidence="3 4">
    <name type="scientific">Legionella massiliensis</name>
    <dbReference type="NCBI Taxonomy" id="1034943"/>
    <lineage>
        <taxon>Bacteria</taxon>
        <taxon>Pseudomonadati</taxon>
        <taxon>Pseudomonadota</taxon>
        <taxon>Gammaproteobacteria</taxon>
        <taxon>Legionellales</taxon>
        <taxon>Legionellaceae</taxon>
        <taxon>Legionella</taxon>
    </lineage>
</organism>
<feature type="coiled-coil region" evidence="1">
    <location>
        <begin position="336"/>
        <end position="370"/>
    </location>
</feature>
<keyword evidence="2" id="KW-0472">Membrane</keyword>
<evidence type="ECO:0000313" key="4">
    <source>
        <dbReference type="Proteomes" id="UP000044071"/>
    </source>
</evidence>
<accession>A0A078L2F9</accession>
<evidence type="ECO:0000256" key="1">
    <source>
        <dbReference type="SAM" id="Coils"/>
    </source>
</evidence>
<keyword evidence="4" id="KW-1185">Reference proteome</keyword>
<dbReference type="EMBL" id="CCSB01000005">
    <property type="protein sequence ID" value="CDZ79376.1"/>
    <property type="molecule type" value="Genomic_DNA"/>
</dbReference>
<reference evidence="3 4" key="1">
    <citation type="submission" date="2014-06" db="EMBL/GenBank/DDBJ databases">
        <authorList>
            <person name="Urmite Genomes Urmite Genomes"/>
        </authorList>
    </citation>
    <scope>NUCLEOTIDE SEQUENCE [LARGE SCALE GENOMIC DNA]</scope>
</reference>
<sequence length="384" mass="43319">MRARQIIDGVLAVEEVKEEVLRKTQTAIFVEEQIEQEKKKRETEVSDILERHDDELQSPFSKVAQWVGEIAWYKHLILLTLVVAAAATVGIFLNAIAICAIAAGALYIAIVGLLKLHHYYDQKRFNETTKLAVYAEERLNEGIEEAKEMGAELQDLATGLQGASNTMDANSQAFAAQAQIQLEQTQSTQQLNQQQHQILAELQDTHAIIDQTSERISEAWEPLHSKLAENVALLDKAQQSITQSASTIAQSTVSSTLVHEELAQNVNAFASRVDSLKENASIGLSLIDRLEQSTQRVWESTKEVDQANKELQEVLTTTSEKNSHRDDVIKGFAENRKLAEEDRIRREQTMKELEQNEREFQEELVRVMGRGRSKEKSHRLSYSA</sequence>
<feature type="coiled-coil region" evidence="1">
    <location>
        <begin position="259"/>
        <end position="310"/>
    </location>
</feature>
<proteinExistence type="predicted"/>